<protein>
    <submittedName>
        <fullName evidence="2">Uncharacterized protein</fullName>
    </submittedName>
</protein>
<organism evidence="2 3">
    <name type="scientific">Suillus plorans</name>
    <dbReference type="NCBI Taxonomy" id="116603"/>
    <lineage>
        <taxon>Eukaryota</taxon>
        <taxon>Fungi</taxon>
        <taxon>Dikarya</taxon>
        <taxon>Basidiomycota</taxon>
        <taxon>Agaricomycotina</taxon>
        <taxon>Agaricomycetes</taxon>
        <taxon>Agaricomycetidae</taxon>
        <taxon>Boletales</taxon>
        <taxon>Suillineae</taxon>
        <taxon>Suillaceae</taxon>
        <taxon>Suillus</taxon>
    </lineage>
</organism>
<dbReference type="RefSeq" id="XP_041154248.1">
    <property type="nucleotide sequence ID" value="XM_041307583.1"/>
</dbReference>
<reference evidence="2" key="1">
    <citation type="journal article" date="2020" name="New Phytol.">
        <title>Comparative genomics reveals dynamic genome evolution in host specialist ectomycorrhizal fungi.</title>
        <authorList>
            <person name="Lofgren L.A."/>
            <person name="Nguyen N.H."/>
            <person name="Vilgalys R."/>
            <person name="Ruytinx J."/>
            <person name="Liao H.L."/>
            <person name="Branco S."/>
            <person name="Kuo A."/>
            <person name="LaButti K."/>
            <person name="Lipzen A."/>
            <person name="Andreopoulos W."/>
            <person name="Pangilinan J."/>
            <person name="Riley R."/>
            <person name="Hundley H."/>
            <person name="Na H."/>
            <person name="Barry K."/>
            <person name="Grigoriev I.V."/>
            <person name="Stajich J.E."/>
            <person name="Kennedy P.G."/>
        </authorList>
    </citation>
    <scope>NUCLEOTIDE SEQUENCE</scope>
    <source>
        <strain evidence="2">S12</strain>
    </source>
</reference>
<evidence type="ECO:0000313" key="3">
    <source>
        <dbReference type="Proteomes" id="UP000719766"/>
    </source>
</evidence>
<evidence type="ECO:0000256" key="1">
    <source>
        <dbReference type="SAM" id="MobiDB-lite"/>
    </source>
</evidence>
<dbReference type="Proteomes" id="UP000719766">
    <property type="component" value="Unassembled WGS sequence"/>
</dbReference>
<feature type="compositionally biased region" description="Polar residues" evidence="1">
    <location>
        <begin position="1"/>
        <end position="25"/>
    </location>
</feature>
<proteinExistence type="predicted"/>
<dbReference type="EMBL" id="JABBWE010000087">
    <property type="protein sequence ID" value="KAG1786847.1"/>
    <property type="molecule type" value="Genomic_DNA"/>
</dbReference>
<accession>A0A9P7DB39</accession>
<comment type="caution">
    <text evidence="2">The sequence shown here is derived from an EMBL/GenBank/DDBJ whole genome shotgun (WGS) entry which is preliminary data.</text>
</comment>
<sequence>MTSYILHSGGKTQAHTSDPWTQAHTSDPILHSGGKTQARTSDPQSPSTSFGASPSPTHFSATPFASAHDVPPPTIGPFPHVAITPSTGAHYAPPGALGSPSQVAGTKRHFAASPAPAPPTV</sequence>
<name>A0A9P7DB39_9AGAM</name>
<dbReference type="GeneID" id="64601347"/>
<gene>
    <name evidence="2" type="ORF">HD556DRAFT_1449342</name>
</gene>
<feature type="compositionally biased region" description="Polar residues" evidence="1">
    <location>
        <begin position="34"/>
        <end position="60"/>
    </location>
</feature>
<dbReference type="AlphaFoldDB" id="A0A9P7DB39"/>
<evidence type="ECO:0000313" key="2">
    <source>
        <dbReference type="EMBL" id="KAG1786847.1"/>
    </source>
</evidence>
<feature type="region of interest" description="Disordered" evidence="1">
    <location>
        <begin position="1"/>
        <end position="121"/>
    </location>
</feature>
<dbReference type="OrthoDB" id="2670731at2759"/>
<keyword evidence="3" id="KW-1185">Reference proteome</keyword>